<dbReference type="EMBL" id="JANPWB010000009">
    <property type="protein sequence ID" value="KAJ1155626.1"/>
    <property type="molecule type" value="Genomic_DNA"/>
</dbReference>
<feature type="non-terminal residue" evidence="1">
    <location>
        <position position="1"/>
    </location>
</feature>
<keyword evidence="2" id="KW-1185">Reference proteome</keyword>
<proteinExistence type="predicted"/>
<evidence type="ECO:0000313" key="2">
    <source>
        <dbReference type="Proteomes" id="UP001066276"/>
    </source>
</evidence>
<accession>A0AAV7RSX3</accession>
<protein>
    <submittedName>
        <fullName evidence="1">Uncharacterized protein</fullName>
    </submittedName>
</protein>
<dbReference type="Proteomes" id="UP001066276">
    <property type="component" value="Chromosome 5"/>
</dbReference>
<reference evidence="1" key="1">
    <citation type="journal article" date="2022" name="bioRxiv">
        <title>Sequencing and chromosome-scale assembly of the giantPleurodeles waltlgenome.</title>
        <authorList>
            <person name="Brown T."/>
            <person name="Elewa A."/>
            <person name="Iarovenko S."/>
            <person name="Subramanian E."/>
            <person name="Araus A.J."/>
            <person name="Petzold A."/>
            <person name="Susuki M."/>
            <person name="Suzuki K.-i.T."/>
            <person name="Hayashi T."/>
            <person name="Toyoda A."/>
            <person name="Oliveira C."/>
            <person name="Osipova E."/>
            <person name="Leigh N.D."/>
            <person name="Simon A."/>
            <person name="Yun M.H."/>
        </authorList>
    </citation>
    <scope>NUCLEOTIDE SEQUENCE</scope>
    <source>
        <strain evidence="1">20211129_DDA</strain>
        <tissue evidence="1">Liver</tissue>
    </source>
</reference>
<dbReference type="AlphaFoldDB" id="A0AAV7RSX3"/>
<sequence length="112" mass="12751">FTASHNTYFVCGNHGYYQLPVGWSGVCYVSFLLPPVFLAPASYHRDLKLFNDIINNRYKREISTKEVDQTDTSLQQYVDFNLGLFPFVGVALNSRKVRQLTRVVEAVTNQAA</sequence>
<organism evidence="1 2">
    <name type="scientific">Pleurodeles waltl</name>
    <name type="common">Iberian ribbed newt</name>
    <dbReference type="NCBI Taxonomy" id="8319"/>
    <lineage>
        <taxon>Eukaryota</taxon>
        <taxon>Metazoa</taxon>
        <taxon>Chordata</taxon>
        <taxon>Craniata</taxon>
        <taxon>Vertebrata</taxon>
        <taxon>Euteleostomi</taxon>
        <taxon>Amphibia</taxon>
        <taxon>Batrachia</taxon>
        <taxon>Caudata</taxon>
        <taxon>Salamandroidea</taxon>
        <taxon>Salamandridae</taxon>
        <taxon>Pleurodelinae</taxon>
        <taxon>Pleurodeles</taxon>
    </lineage>
</organism>
<gene>
    <name evidence="1" type="ORF">NDU88_008355</name>
</gene>
<name>A0AAV7RSX3_PLEWA</name>
<comment type="caution">
    <text evidence="1">The sequence shown here is derived from an EMBL/GenBank/DDBJ whole genome shotgun (WGS) entry which is preliminary data.</text>
</comment>
<feature type="non-terminal residue" evidence="1">
    <location>
        <position position="112"/>
    </location>
</feature>
<evidence type="ECO:0000313" key="1">
    <source>
        <dbReference type="EMBL" id="KAJ1155626.1"/>
    </source>
</evidence>